<reference evidence="3 4" key="1">
    <citation type="submission" date="2018-09" db="EMBL/GenBank/DDBJ databases">
        <title>Genomic Encyclopedia of Type Strains, Phase III (KMG-III): the genomes of soil and plant-associated and newly described type strains.</title>
        <authorList>
            <person name="Whitman W."/>
        </authorList>
    </citation>
    <scope>NUCLEOTIDE SEQUENCE [LARGE SCALE GENOMIC DNA]</scope>
    <source>
        <strain evidence="3 4">CECT 7938</strain>
    </source>
</reference>
<comment type="caution">
    <text evidence="3">The sequence shown here is derived from an EMBL/GenBank/DDBJ whole genome shotgun (WGS) entry which is preliminary data.</text>
</comment>
<gene>
    <name evidence="3" type="ORF">DFQ12_4455</name>
</gene>
<dbReference type="OrthoDB" id="9803333at2"/>
<proteinExistence type="inferred from homology"/>
<evidence type="ECO:0000313" key="4">
    <source>
        <dbReference type="Proteomes" id="UP000286246"/>
    </source>
</evidence>
<dbReference type="EMBL" id="RAPY01000005">
    <property type="protein sequence ID" value="RKE45382.1"/>
    <property type="molecule type" value="Genomic_DNA"/>
</dbReference>
<dbReference type="InterPro" id="IPR002347">
    <property type="entry name" value="SDR_fam"/>
</dbReference>
<accession>A0A420ALP6</accession>
<dbReference type="InterPro" id="IPR036291">
    <property type="entry name" value="NAD(P)-bd_dom_sf"/>
</dbReference>
<dbReference type="PANTHER" id="PTHR43477">
    <property type="entry name" value="DIHYDROANTICAPSIN 7-DEHYDROGENASE"/>
    <property type="match status" value="1"/>
</dbReference>
<evidence type="ECO:0000256" key="2">
    <source>
        <dbReference type="ARBA" id="ARBA00023002"/>
    </source>
</evidence>
<comment type="similarity">
    <text evidence="1">Belongs to the short-chain dehydrogenases/reductases (SDR) family.</text>
</comment>
<organism evidence="3 4">
    <name type="scientific">Sphingobacterium detergens</name>
    <dbReference type="NCBI Taxonomy" id="1145106"/>
    <lineage>
        <taxon>Bacteria</taxon>
        <taxon>Pseudomonadati</taxon>
        <taxon>Bacteroidota</taxon>
        <taxon>Sphingobacteriia</taxon>
        <taxon>Sphingobacteriales</taxon>
        <taxon>Sphingobacteriaceae</taxon>
        <taxon>Sphingobacterium</taxon>
    </lineage>
</organism>
<dbReference type="AlphaFoldDB" id="A0A420ALP6"/>
<keyword evidence="2" id="KW-0560">Oxidoreductase</keyword>
<dbReference type="CDD" id="cd05233">
    <property type="entry name" value="SDR_c"/>
    <property type="match status" value="1"/>
</dbReference>
<dbReference type="Pfam" id="PF13561">
    <property type="entry name" value="adh_short_C2"/>
    <property type="match status" value="1"/>
</dbReference>
<evidence type="ECO:0000256" key="1">
    <source>
        <dbReference type="ARBA" id="ARBA00006484"/>
    </source>
</evidence>
<dbReference type="RefSeq" id="WP_120261128.1">
    <property type="nucleotide sequence ID" value="NZ_RAPY01000005.1"/>
</dbReference>
<dbReference type="PRINTS" id="PR00081">
    <property type="entry name" value="GDHRDH"/>
</dbReference>
<dbReference type="Gene3D" id="3.40.50.720">
    <property type="entry name" value="NAD(P)-binding Rossmann-like Domain"/>
    <property type="match status" value="1"/>
</dbReference>
<dbReference type="SUPFAM" id="SSF51735">
    <property type="entry name" value="NAD(P)-binding Rossmann-fold domains"/>
    <property type="match status" value="1"/>
</dbReference>
<dbReference type="InterPro" id="IPR020904">
    <property type="entry name" value="Sc_DH/Rdtase_CS"/>
</dbReference>
<keyword evidence="4" id="KW-1185">Reference proteome</keyword>
<name>A0A420ALP6_SPHD1</name>
<dbReference type="PANTHER" id="PTHR43477:SF1">
    <property type="entry name" value="DIHYDROANTICAPSIN 7-DEHYDROGENASE"/>
    <property type="match status" value="1"/>
</dbReference>
<dbReference type="Proteomes" id="UP000286246">
    <property type="component" value="Unassembled WGS sequence"/>
</dbReference>
<dbReference type="InterPro" id="IPR051122">
    <property type="entry name" value="SDR_DHRS6-like"/>
</dbReference>
<sequence>MFEKRNILITGATSGIGKALASFLVKDVNTCVYGIGRDEEKIQDLIGFENFNFVKFDLFNVEEIENLFKSTLDIKFNGFVHCAGLEETLPISLYTQDRVQRIFTLNVFSAIEILRNLSKKKYSTESASFILLSSVMGELGQPGKIGYCASKSALLGLTRSLALELAKRKIRVNSVSPGIVNTPLTQKLFEQLEEDNKKRIIGMHPIGIGESEDVVYLIDYLLSEKSKWVTGQNIKIDGGYSIQ</sequence>
<protein>
    <submittedName>
        <fullName evidence="3">NAD(P)-dependent dehydrogenase (Short-subunit alcohol dehydrogenase family)</fullName>
    </submittedName>
</protein>
<dbReference type="PROSITE" id="PS00061">
    <property type="entry name" value="ADH_SHORT"/>
    <property type="match status" value="1"/>
</dbReference>
<evidence type="ECO:0000313" key="3">
    <source>
        <dbReference type="EMBL" id="RKE45382.1"/>
    </source>
</evidence>
<dbReference type="GO" id="GO:0016491">
    <property type="term" value="F:oxidoreductase activity"/>
    <property type="evidence" value="ECO:0007669"/>
    <property type="project" value="UniProtKB-KW"/>
</dbReference>